<feature type="compositionally biased region" description="Low complexity" evidence="1">
    <location>
        <begin position="224"/>
        <end position="244"/>
    </location>
</feature>
<proteinExistence type="predicted"/>
<dbReference type="EMBL" id="CAXAMM010013002">
    <property type="protein sequence ID" value="CAK9030244.1"/>
    <property type="molecule type" value="Genomic_DNA"/>
</dbReference>
<feature type="region of interest" description="Disordered" evidence="1">
    <location>
        <begin position="186"/>
        <end position="211"/>
    </location>
</feature>
<sequence>MLFCASKVWTQGGYEANYVTHAKFQAAIASDPTLLHTFLELCKELIRLKILDPNCKFRLEANLAQVMEKITTSQNRKQGLKAPKTHFVEESAFEAHFGRKAYDEELVVEEFNGTRMRGVNVLTGKAGWFERIDDQTQEVGRQATLTDDINLDKSGKAYDNIFAAAKKEVMSKHTPSVEAGLAEGMNNLEPNQCGAAGAEPNSESDDDEGPAGLFAFLKDRFQGKTTKPKASAKPSAKAAAGKSPSKPKRTITEVPPSAEKGPEHEPLRKRSRAAGTASTKPKAKASKKDKPDKAEDDVQVEDEGADQPEEMSTADKVTVSGFEKKLMDIGCLEPPIGDAAFKQYMQEKLTALSSMSQEMRVKKKSVSRRSNKTEDPLFAALNDIDSKAKSVGHLIKCYFDFTT</sequence>
<name>A0ABP0KU98_9DINO</name>
<accession>A0ABP0KU98</accession>
<dbReference type="EMBL" id="CAXAMM010012669">
    <property type="protein sequence ID" value="CAK9029529.1"/>
    <property type="molecule type" value="Genomic_DNA"/>
</dbReference>
<gene>
    <name evidence="2" type="ORF">SCF082_LOCUS18828</name>
    <name evidence="3" type="ORF">SCF082_LOCUS19135</name>
</gene>
<feature type="region of interest" description="Disordered" evidence="1">
    <location>
        <begin position="224"/>
        <end position="315"/>
    </location>
</feature>
<keyword evidence="4" id="KW-1185">Reference proteome</keyword>
<comment type="caution">
    <text evidence="2">The sequence shown here is derived from an EMBL/GenBank/DDBJ whole genome shotgun (WGS) entry which is preliminary data.</text>
</comment>
<reference evidence="2 4" key="1">
    <citation type="submission" date="2024-02" db="EMBL/GenBank/DDBJ databases">
        <authorList>
            <person name="Chen Y."/>
            <person name="Shah S."/>
            <person name="Dougan E. K."/>
            <person name="Thang M."/>
            <person name="Chan C."/>
        </authorList>
    </citation>
    <scope>NUCLEOTIDE SEQUENCE [LARGE SCALE GENOMIC DNA]</scope>
</reference>
<feature type="compositionally biased region" description="Acidic residues" evidence="1">
    <location>
        <begin position="294"/>
        <end position="309"/>
    </location>
</feature>
<protein>
    <submittedName>
        <fullName evidence="2">Uncharacterized protein</fullName>
    </submittedName>
</protein>
<evidence type="ECO:0000256" key="1">
    <source>
        <dbReference type="SAM" id="MobiDB-lite"/>
    </source>
</evidence>
<dbReference type="Proteomes" id="UP001642464">
    <property type="component" value="Unassembled WGS sequence"/>
</dbReference>
<evidence type="ECO:0000313" key="3">
    <source>
        <dbReference type="EMBL" id="CAK9030244.1"/>
    </source>
</evidence>
<evidence type="ECO:0000313" key="2">
    <source>
        <dbReference type="EMBL" id="CAK9029529.1"/>
    </source>
</evidence>
<evidence type="ECO:0000313" key="4">
    <source>
        <dbReference type="Proteomes" id="UP001642464"/>
    </source>
</evidence>
<organism evidence="2 4">
    <name type="scientific">Durusdinium trenchii</name>
    <dbReference type="NCBI Taxonomy" id="1381693"/>
    <lineage>
        <taxon>Eukaryota</taxon>
        <taxon>Sar</taxon>
        <taxon>Alveolata</taxon>
        <taxon>Dinophyceae</taxon>
        <taxon>Suessiales</taxon>
        <taxon>Symbiodiniaceae</taxon>
        <taxon>Durusdinium</taxon>
    </lineage>
</organism>